<evidence type="ECO:0000313" key="2">
    <source>
        <dbReference type="Proteomes" id="UP000295192"/>
    </source>
</evidence>
<sequence length="75" mass="8023">MSAQNFGVVKIFESVCATRAGRIRNVMPLDSNSNSNSSLILFGEQLKSSVETTTSTPPHLTVVNRKELAGLADSV</sequence>
<keyword evidence="2" id="KW-1185">Reference proteome</keyword>
<proteinExistence type="predicted"/>
<gene>
    <name evidence="1" type="ORF">AWZ03_002416</name>
</gene>
<comment type="caution">
    <text evidence="1">The sequence shown here is derived from an EMBL/GenBank/DDBJ whole genome shotgun (WGS) entry which is preliminary data.</text>
</comment>
<name>A0A484BQP1_DRONA</name>
<reference evidence="1 2" key="1">
    <citation type="journal article" date="2019" name="J. Hered.">
        <title>An Improved Genome Assembly for Drosophila navojoa, the Basal Species in the mojavensis Cluster.</title>
        <authorList>
            <person name="Vanderlinde T."/>
            <person name="Dupim E.G."/>
            <person name="Nazario-Yepiz N.O."/>
            <person name="Carvalho A.B."/>
        </authorList>
    </citation>
    <scope>NUCLEOTIDE SEQUENCE [LARGE SCALE GENOMIC DNA]</scope>
    <source>
        <strain evidence="1">Navoj_Jal97</strain>
        <tissue evidence="1">Whole organism</tissue>
    </source>
</reference>
<organism evidence="1 2">
    <name type="scientific">Drosophila navojoa</name>
    <name type="common">Fruit fly</name>
    <dbReference type="NCBI Taxonomy" id="7232"/>
    <lineage>
        <taxon>Eukaryota</taxon>
        <taxon>Metazoa</taxon>
        <taxon>Ecdysozoa</taxon>
        <taxon>Arthropoda</taxon>
        <taxon>Hexapoda</taxon>
        <taxon>Insecta</taxon>
        <taxon>Pterygota</taxon>
        <taxon>Neoptera</taxon>
        <taxon>Endopterygota</taxon>
        <taxon>Diptera</taxon>
        <taxon>Brachycera</taxon>
        <taxon>Muscomorpha</taxon>
        <taxon>Ephydroidea</taxon>
        <taxon>Drosophilidae</taxon>
        <taxon>Drosophila</taxon>
    </lineage>
</organism>
<dbReference type="Proteomes" id="UP000295192">
    <property type="component" value="Unassembled WGS sequence"/>
</dbReference>
<protein>
    <submittedName>
        <fullName evidence="1">Uncharacterized protein</fullName>
    </submittedName>
</protein>
<accession>A0A484BQP1</accession>
<dbReference type="EMBL" id="LSRL02000011">
    <property type="protein sequence ID" value="TDG51053.1"/>
    <property type="molecule type" value="Genomic_DNA"/>
</dbReference>
<dbReference type="AlphaFoldDB" id="A0A484BQP1"/>
<evidence type="ECO:0000313" key="1">
    <source>
        <dbReference type="EMBL" id="TDG51053.1"/>
    </source>
</evidence>